<comment type="catalytic activity">
    <reaction evidence="11">
        <text>L-valine + 2-oxoglutarate = 3-methyl-2-oxobutanoate + L-glutamate</text>
        <dbReference type="Rhea" id="RHEA:24813"/>
        <dbReference type="ChEBI" id="CHEBI:11851"/>
        <dbReference type="ChEBI" id="CHEBI:16810"/>
        <dbReference type="ChEBI" id="CHEBI:29985"/>
        <dbReference type="ChEBI" id="CHEBI:57762"/>
        <dbReference type="EC" id="2.6.1.42"/>
    </reaction>
</comment>
<gene>
    <name evidence="12" type="ORF">ARMOST_04008</name>
</gene>
<dbReference type="PANTHER" id="PTHR11825">
    <property type="entry name" value="SUBGROUP IIII AMINOTRANSFERASE"/>
    <property type="match status" value="1"/>
</dbReference>
<evidence type="ECO:0000313" key="13">
    <source>
        <dbReference type="Proteomes" id="UP000219338"/>
    </source>
</evidence>
<dbReference type="GO" id="GO:0009099">
    <property type="term" value="P:L-valine biosynthetic process"/>
    <property type="evidence" value="ECO:0007669"/>
    <property type="project" value="TreeGrafter"/>
</dbReference>
<dbReference type="GO" id="GO:0052655">
    <property type="term" value="F:L-valine-2-oxoglutarate transaminase activity"/>
    <property type="evidence" value="ECO:0007669"/>
    <property type="project" value="RHEA"/>
</dbReference>
<evidence type="ECO:0000256" key="1">
    <source>
        <dbReference type="ARBA" id="ARBA00001933"/>
    </source>
</evidence>
<dbReference type="OrthoDB" id="1732691at2759"/>
<evidence type="ECO:0000256" key="9">
    <source>
        <dbReference type="RuleBase" id="RU004106"/>
    </source>
</evidence>
<evidence type="ECO:0000256" key="8">
    <source>
        <dbReference type="PIRSR" id="PIRSR006468-1"/>
    </source>
</evidence>
<comment type="cofactor">
    <cofactor evidence="1 10">
        <name>pyridoxal 5'-phosphate</name>
        <dbReference type="ChEBI" id="CHEBI:597326"/>
    </cofactor>
</comment>
<evidence type="ECO:0000256" key="2">
    <source>
        <dbReference type="ARBA" id="ARBA00009320"/>
    </source>
</evidence>
<dbReference type="InterPro" id="IPR018300">
    <property type="entry name" value="Aminotrans_IV_CS"/>
</dbReference>
<evidence type="ECO:0000256" key="3">
    <source>
        <dbReference type="ARBA" id="ARBA00022576"/>
    </source>
</evidence>
<dbReference type="NCBIfam" id="TIGR01123">
    <property type="entry name" value="ilvE_II"/>
    <property type="match status" value="1"/>
</dbReference>
<dbReference type="OMA" id="TGPYFRT"/>
<keyword evidence="5 11" id="KW-0808">Transferase</keyword>
<name>A0A284QW51_ARMOS</name>
<keyword evidence="7 11" id="KW-0100">Branched-chain amino acid biosynthesis</keyword>
<protein>
    <recommendedName>
        <fullName evidence="11">Branched-chain-amino-acid aminotransferase</fullName>
        <ecNumber evidence="11">2.6.1.42</ecNumber>
    </recommendedName>
</protein>
<dbReference type="EC" id="2.6.1.42" evidence="11"/>
<evidence type="ECO:0000256" key="4">
    <source>
        <dbReference type="ARBA" id="ARBA00022605"/>
    </source>
</evidence>
<dbReference type="PIRSF" id="PIRSF006468">
    <property type="entry name" value="BCAT1"/>
    <property type="match status" value="1"/>
</dbReference>
<dbReference type="GO" id="GO:0052654">
    <property type="term" value="F:L-leucine-2-oxoglutarate transaminase activity"/>
    <property type="evidence" value="ECO:0007669"/>
    <property type="project" value="RHEA"/>
</dbReference>
<dbReference type="CDD" id="cd01557">
    <property type="entry name" value="BCAT_beta_family"/>
    <property type="match status" value="1"/>
</dbReference>
<evidence type="ECO:0000256" key="10">
    <source>
        <dbReference type="RuleBase" id="RU004516"/>
    </source>
</evidence>
<dbReference type="InterPro" id="IPR033939">
    <property type="entry name" value="BCAT_family"/>
</dbReference>
<keyword evidence="4 11" id="KW-0028">Amino-acid biosynthesis</keyword>
<dbReference type="InterPro" id="IPR043131">
    <property type="entry name" value="BCAT-like_N"/>
</dbReference>
<dbReference type="SUPFAM" id="SSF56752">
    <property type="entry name" value="D-aminoacid aminotransferase-like PLP-dependent enzymes"/>
    <property type="match status" value="1"/>
</dbReference>
<dbReference type="InterPro" id="IPR001544">
    <property type="entry name" value="Aminotrans_IV"/>
</dbReference>
<evidence type="ECO:0000256" key="11">
    <source>
        <dbReference type="RuleBase" id="RU004517"/>
    </source>
</evidence>
<evidence type="ECO:0000313" key="12">
    <source>
        <dbReference type="EMBL" id="SJL00695.1"/>
    </source>
</evidence>
<dbReference type="GO" id="GO:0052656">
    <property type="term" value="F:L-isoleucine-2-oxoglutarate transaminase activity"/>
    <property type="evidence" value="ECO:0007669"/>
    <property type="project" value="RHEA"/>
</dbReference>
<dbReference type="GO" id="GO:0005739">
    <property type="term" value="C:mitochondrion"/>
    <property type="evidence" value="ECO:0007669"/>
    <property type="project" value="TreeGrafter"/>
</dbReference>
<evidence type="ECO:0000256" key="7">
    <source>
        <dbReference type="ARBA" id="ARBA00023304"/>
    </source>
</evidence>
<dbReference type="InterPro" id="IPR005786">
    <property type="entry name" value="B_amino_transII"/>
</dbReference>
<evidence type="ECO:0000256" key="5">
    <source>
        <dbReference type="ARBA" id="ARBA00022679"/>
    </source>
</evidence>
<accession>A0A284QW51</accession>
<keyword evidence="6 10" id="KW-0663">Pyridoxal phosphate</keyword>
<dbReference type="EMBL" id="FUEG01000002">
    <property type="protein sequence ID" value="SJL00695.1"/>
    <property type="molecule type" value="Genomic_DNA"/>
</dbReference>
<dbReference type="Gene3D" id="3.30.470.10">
    <property type="match status" value="1"/>
</dbReference>
<dbReference type="PANTHER" id="PTHR11825:SF44">
    <property type="entry name" value="BRANCHED-CHAIN-AMINO-ACID AMINOTRANSFERASE"/>
    <property type="match status" value="1"/>
</dbReference>
<dbReference type="AlphaFoldDB" id="A0A284QW51"/>
<evidence type="ECO:0000256" key="6">
    <source>
        <dbReference type="ARBA" id="ARBA00022898"/>
    </source>
</evidence>
<feature type="modified residue" description="N6-(pyridoxal phosphate)lysine" evidence="8">
    <location>
        <position position="217"/>
    </location>
</feature>
<dbReference type="NCBIfam" id="NF009897">
    <property type="entry name" value="PRK13357.1"/>
    <property type="match status" value="1"/>
</dbReference>
<organism evidence="12 13">
    <name type="scientific">Armillaria ostoyae</name>
    <name type="common">Armillaria root rot fungus</name>
    <dbReference type="NCBI Taxonomy" id="47428"/>
    <lineage>
        <taxon>Eukaryota</taxon>
        <taxon>Fungi</taxon>
        <taxon>Dikarya</taxon>
        <taxon>Basidiomycota</taxon>
        <taxon>Agaricomycotina</taxon>
        <taxon>Agaricomycetes</taxon>
        <taxon>Agaricomycetidae</taxon>
        <taxon>Agaricales</taxon>
        <taxon>Marasmiineae</taxon>
        <taxon>Physalacriaceae</taxon>
        <taxon>Armillaria</taxon>
    </lineage>
</organism>
<proteinExistence type="inferred from homology"/>
<dbReference type="Pfam" id="PF01063">
    <property type="entry name" value="Aminotran_4"/>
    <property type="match status" value="1"/>
</dbReference>
<dbReference type="STRING" id="47428.A0A284QW51"/>
<keyword evidence="13" id="KW-1185">Reference proteome</keyword>
<comment type="catalytic activity">
    <reaction evidence="11">
        <text>L-isoleucine + 2-oxoglutarate = (S)-3-methyl-2-oxopentanoate + L-glutamate</text>
        <dbReference type="Rhea" id="RHEA:24801"/>
        <dbReference type="ChEBI" id="CHEBI:16810"/>
        <dbReference type="ChEBI" id="CHEBI:29985"/>
        <dbReference type="ChEBI" id="CHEBI:35146"/>
        <dbReference type="ChEBI" id="CHEBI:58045"/>
        <dbReference type="EC" id="2.6.1.42"/>
    </reaction>
</comment>
<sequence>MSLWKSVGNCILEGVSSVPDLDASKLTVTLADSLKPVPDNESLVFGAVTTDHMLVISFEPSTGWSTPEIKPYAPLSLDPMSSCFQYCTNLFEGMKAYVGPDGKPRLFRPEKNMARLARSAERVALPPFSTDALLTLIKRLVMVEKRWIPTAEGHSLYIRPTIIGTRAALGVAASDQALLYVILSPTGPYFRTGPKPLSLLAVNDNVRAWPGGTGGHKLGLNYAPGFLPQRIAAKRGYDQILWLLGDAVTEAGAMNFFVVIKRDDDDGVDVATPELDGTILPGVTRMSVLELMQAHNDGRINLNGLPKLHTQERKVTMSELKKLSEEGKLLEAFGVGTAVIVAPVGKIGFEGDDLTLPAHEKGLGPVGGALWRRLVDIQEGRVQWENWGVLCEDA</sequence>
<dbReference type="PROSITE" id="PS00770">
    <property type="entry name" value="AA_TRANSFER_CLASS_4"/>
    <property type="match status" value="1"/>
</dbReference>
<dbReference type="InterPro" id="IPR043132">
    <property type="entry name" value="BCAT-like_C"/>
</dbReference>
<dbReference type="Proteomes" id="UP000219338">
    <property type="component" value="Unassembled WGS sequence"/>
</dbReference>
<dbReference type="InterPro" id="IPR036038">
    <property type="entry name" value="Aminotransferase-like"/>
</dbReference>
<keyword evidence="3 11" id="KW-0032">Aminotransferase</keyword>
<reference evidence="13" key="1">
    <citation type="journal article" date="2017" name="Nat. Ecol. Evol.">
        <title>Genome expansion and lineage-specific genetic innovations in the forest pathogenic fungi Armillaria.</title>
        <authorList>
            <person name="Sipos G."/>
            <person name="Prasanna A.N."/>
            <person name="Walter M.C."/>
            <person name="O'Connor E."/>
            <person name="Balint B."/>
            <person name="Krizsan K."/>
            <person name="Kiss B."/>
            <person name="Hess J."/>
            <person name="Varga T."/>
            <person name="Slot J."/>
            <person name="Riley R."/>
            <person name="Boka B."/>
            <person name="Rigling D."/>
            <person name="Barry K."/>
            <person name="Lee J."/>
            <person name="Mihaltcheva S."/>
            <person name="LaButti K."/>
            <person name="Lipzen A."/>
            <person name="Waldron R."/>
            <person name="Moloney N.M."/>
            <person name="Sperisen C."/>
            <person name="Kredics L."/>
            <person name="Vagvoelgyi C."/>
            <person name="Patrignani A."/>
            <person name="Fitzpatrick D."/>
            <person name="Nagy I."/>
            <person name="Doyle S."/>
            <person name="Anderson J.B."/>
            <person name="Grigoriev I.V."/>
            <person name="Gueldener U."/>
            <person name="Muensterkoetter M."/>
            <person name="Nagy L.G."/>
        </authorList>
    </citation>
    <scope>NUCLEOTIDE SEQUENCE [LARGE SCALE GENOMIC DNA]</scope>
    <source>
        <strain evidence="13">C18/9</strain>
    </source>
</reference>
<comment type="similarity">
    <text evidence="2 9">Belongs to the class-IV pyridoxal-phosphate-dependent aminotransferase family.</text>
</comment>
<dbReference type="GO" id="GO:0009098">
    <property type="term" value="P:L-leucine biosynthetic process"/>
    <property type="evidence" value="ECO:0007669"/>
    <property type="project" value="TreeGrafter"/>
</dbReference>
<dbReference type="FunFam" id="3.30.470.10:FF:000002">
    <property type="entry name" value="Branched-chain-amino-acid aminotransferase"/>
    <property type="match status" value="1"/>
</dbReference>
<dbReference type="Gene3D" id="3.20.10.10">
    <property type="entry name" value="D-amino Acid Aminotransferase, subunit A, domain 2"/>
    <property type="match status" value="1"/>
</dbReference>
<comment type="catalytic activity">
    <reaction evidence="11">
        <text>L-leucine + 2-oxoglutarate = 4-methyl-2-oxopentanoate + L-glutamate</text>
        <dbReference type="Rhea" id="RHEA:18321"/>
        <dbReference type="ChEBI" id="CHEBI:16810"/>
        <dbReference type="ChEBI" id="CHEBI:17865"/>
        <dbReference type="ChEBI" id="CHEBI:29985"/>
        <dbReference type="ChEBI" id="CHEBI:57427"/>
        <dbReference type="EC" id="2.6.1.42"/>
    </reaction>
</comment>